<dbReference type="PANTHER" id="PTHR11834">
    <property type="entry name" value="TRANSCRIPTIONAL ENHANCER FACTOR TEF RELATED"/>
    <property type="match status" value="1"/>
</dbReference>
<dbReference type="EMBL" id="JAUCMX010000009">
    <property type="protein sequence ID" value="KAK3535240.1"/>
    <property type="molecule type" value="Genomic_DNA"/>
</dbReference>
<dbReference type="GO" id="GO:0005667">
    <property type="term" value="C:transcription regulator complex"/>
    <property type="evidence" value="ECO:0007669"/>
    <property type="project" value="TreeGrafter"/>
</dbReference>
<dbReference type="InterPro" id="IPR050937">
    <property type="entry name" value="TEC1_TEAD_TF"/>
</dbReference>
<comment type="subcellular location">
    <subcellularLocation>
        <location evidence="1">Nucleus</location>
    </subcellularLocation>
</comment>
<evidence type="ECO:0000256" key="2">
    <source>
        <dbReference type="ARBA" id="ARBA00023015"/>
    </source>
</evidence>
<name>A0AAE0QWV7_9TELE</name>
<dbReference type="Pfam" id="PF17725">
    <property type="entry name" value="YBD"/>
    <property type="match status" value="1"/>
</dbReference>
<evidence type="ECO:0000313" key="7">
    <source>
        <dbReference type="EMBL" id="KAK3535240.1"/>
    </source>
</evidence>
<evidence type="ECO:0000313" key="8">
    <source>
        <dbReference type="Proteomes" id="UP001274896"/>
    </source>
</evidence>
<dbReference type="Gene3D" id="2.70.50.80">
    <property type="match status" value="1"/>
</dbReference>
<evidence type="ECO:0000256" key="5">
    <source>
        <dbReference type="ARBA" id="ARBA00023242"/>
    </source>
</evidence>
<evidence type="ECO:0000259" key="6">
    <source>
        <dbReference type="Pfam" id="PF17725"/>
    </source>
</evidence>
<gene>
    <name evidence="7" type="ORF">QTP70_005029</name>
</gene>
<keyword evidence="3" id="KW-0238">DNA-binding</keyword>
<keyword evidence="5" id="KW-0539">Nucleus</keyword>
<dbReference type="GO" id="GO:0000978">
    <property type="term" value="F:RNA polymerase II cis-regulatory region sequence-specific DNA binding"/>
    <property type="evidence" value="ECO:0007669"/>
    <property type="project" value="TreeGrafter"/>
</dbReference>
<proteinExistence type="predicted"/>
<dbReference type="AlphaFoldDB" id="A0AAE0QWV7"/>
<dbReference type="GO" id="GO:0005634">
    <property type="term" value="C:nucleus"/>
    <property type="evidence" value="ECO:0007669"/>
    <property type="project" value="UniProtKB-SubCell"/>
</dbReference>
<keyword evidence="8" id="KW-1185">Reference proteome</keyword>
<keyword evidence="2" id="KW-0805">Transcription regulation</keyword>
<comment type="caution">
    <text evidence="7">The sequence shown here is derived from an EMBL/GenBank/DDBJ whole genome shotgun (WGS) entry which is preliminary data.</text>
</comment>
<evidence type="ECO:0000256" key="1">
    <source>
        <dbReference type="ARBA" id="ARBA00004123"/>
    </source>
</evidence>
<evidence type="ECO:0000256" key="4">
    <source>
        <dbReference type="ARBA" id="ARBA00023163"/>
    </source>
</evidence>
<feature type="domain" description="YAP binding" evidence="6">
    <location>
        <begin position="44"/>
        <end position="90"/>
    </location>
</feature>
<evidence type="ECO:0000256" key="3">
    <source>
        <dbReference type="ARBA" id="ARBA00023125"/>
    </source>
</evidence>
<dbReference type="InterPro" id="IPR041086">
    <property type="entry name" value="YBD"/>
</dbReference>
<dbReference type="GO" id="GO:0048568">
    <property type="term" value="P:embryonic organ development"/>
    <property type="evidence" value="ECO:0007669"/>
    <property type="project" value="TreeGrafter"/>
</dbReference>
<dbReference type="PANTHER" id="PTHR11834:SF4">
    <property type="entry name" value="TRANSCRIPTIONAL ENHANCER FACTOR TEF-1"/>
    <property type="match status" value="1"/>
</dbReference>
<dbReference type="GO" id="GO:0035329">
    <property type="term" value="P:hippo signaling"/>
    <property type="evidence" value="ECO:0007669"/>
    <property type="project" value="TreeGrafter"/>
</dbReference>
<organism evidence="7 8">
    <name type="scientific">Hemibagrus guttatus</name>
    <dbReference type="NCBI Taxonomy" id="175788"/>
    <lineage>
        <taxon>Eukaryota</taxon>
        <taxon>Metazoa</taxon>
        <taxon>Chordata</taxon>
        <taxon>Craniata</taxon>
        <taxon>Vertebrata</taxon>
        <taxon>Euteleostomi</taxon>
        <taxon>Actinopterygii</taxon>
        <taxon>Neopterygii</taxon>
        <taxon>Teleostei</taxon>
        <taxon>Ostariophysi</taxon>
        <taxon>Siluriformes</taxon>
        <taxon>Bagridae</taxon>
        <taxon>Hemibagrus</taxon>
    </lineage>
</organism>
<dbReference type="Proteomes" id="UP001274896">
    <property type="component" value="Unassembled WGS sequence"/>
</dbReference>
<sequence length="90" mass="9644">MAVVVNPGLDRSGPVFAAKTALTRPGIDSTRSLKVSCGIWHQDADLNCNVQEDSGAFYGVSSQYESPDNMTITCSTKVCSFGKQVVEKVE</sequence>
<keyword evidence="4" id="KW-0804">Transcription</keyword>
<reference evidence="7" key="1">
    <citation type="submission" date="2023-06" db="EMBL/GenBank/DDBJ databases">
        <title>Male Hemibagrus guttatus genome.</title>
        <authorList>
            <person name="Bian C."/>
        </authorList>
    </citation>
    <scope>NUCLEOTIDE SEQUENCE</scope>
    <source>
        <strain evidence="7">Male_cb2023</strain>
        <tissue evidence="7">Muscle</tissue>
    </source>
</reference>
<protein>
    <recommendedName>
        <fullName evidence="6">YAP binding domain-containing protein</fullName>
    </recommendedName>
</protein>
<dbReference type="GO" id="GO:0000981">
    <property type="term" value="F:DNA-binding transcription factor activity, RNA polymerase II-specific"/>
    <property type="evidence" value="ECO:0007669"/>
    <property type="project" value="TreeGrafter"/>
</dbReference>
<accession>A0AAE0QWV7</accession>